<keyword evidence="3" id="KW-0408">Iron</keyword>
<evidence type="ECO:0000313" key="6">
    <source>
        <dbReference type="EMBL" id="MBI2877619.1"/>
    </source>
</evidence>
<dbReference type="EMBL" id="JACPRF010000371">
    <property type="protein sequence ID" value="MBI2877619.1"/>
    <property type="molecule type" value="Genomic_DNA"/>
</dbReference>
<dbReference type="InterPro" id="IPR051805">
    <property type="entry name" value="Dehydratase_Activator_Redct"/>
</dbReference>
<comment type="cofactor">
    <cofactor evidence="1">
        <name>[4Fe-4S] cluster</name>
        <dbReference type="ChEBI" id="CHEBI:49883"/>
    </cofactor>
</comment>
<evidence type="ECO:0000256" key="4">
    <source>
        <dbReference type="ARBA" id="ARBA00023014"/>
    </source>
</evidence>
<dbReference type="AlphaFoldDB" id="A0A932FZL4"/>
<dbReference type="InterPro" id="IPR002731">
    <property type="entry name" value="ATPase_BadF"/>
</dbReference>
<dbReference type="NCBIfam" id="TIGR00241">
    <property type="entry name" value="CoA_E_activ"/>
    <property type="match status" value="1"/>
</dbReference>
<dbReference type="InterPro" id="IPR008275">
    <property type="entry name" value="CoA_E_activase_dom"/>
</dbReference>
<dbReference type="CDD" id="cd24104">
    <property type="entry name" value="ASKHA_NBD_benz_CoA_BcrA_BadF"/>
    <property type="match status" value="1"/>
</dbReference>
<evidence type="ECO:0000256" key="3">
    <source>
        <dbReference type="ARBA" id="ARBA00023004"/>
    </source>
</evidence>
<dbReference type="InterPro" id="IPR043129">
    <property type="entry name" value="ATPase_NBD"/>
</dbReference>
<dbReference type="Gene3D" id="3.30.420.40">
    <property type="match status" value="2"/>
</dbReference>
<accession>A0A932FZL4</accession>
<dbReference type="GO" id="GO:0051536">
    <property type="term" value="F:iron-sulfur cluster binding"/>
    <property type="evidence" value="ECO:0007669"/>
    <property type="project" value="UniProtKB-KW"/>
</dbReference>
<reference evidence="6" key="1">
    <citation type="submission" date="2020-07" db="EMBL/GenBank/DDBJ databases">
        <title>Huge and variable diversity of episymbiotic CPR bacteria and DPANN archaea in groundwater ecosystems.</title>
        <authorList>
            <person name="He C.Y."/>
            <person name="Keren R."/>
            <person name="Whittaker M."/>
            <person name="Farag I.F."/>
            <person name="Doudna J."/>
            <person name="Cate J.H.D."/>
            <person name="Banfield J.F."/>
        </authorList>
    </citation>
    <scope>NUCLEOTIDE SEQUENCE</scope>
    <source>
        <strain evidence="6">NC_groundwater_672_Ag_B-0.1um_62_36</strain>
    </source>
</reference>
<evidence type="ECO:0000256" key="1">
    <source>
        <dbReference type="ARBA" id="ARBA00001966"/>
    </source>
</evidence>
<sequence length="261" mass="27925">VAGVDVGSTQTKAVVMDGERRIVGRSLIDTGANVVKAAERAYGLALEDGKIDPQQVVYVIGTGYGRYKVNFGHAQVSEVSCHARGAKLVFPRTRSVLDIGGQDSKAIKVGEEGEVIDFSMNDKCAAGTGRFLVMAAYYMDIPLERIGELSLLAQKSVNITTTCTVFVESEIMSHLARGRKAEEILRGMHQAIATRSISLMSRVGIEEEVTFTGGVTKNPGMVKALEDGLEMRLNVSPESHFMGAIGASLFALERAQAGVKG</sequence>
<dbReference type="SUPFAM" id="SSF53067">
    <property type="entry name" value="Actin-like ATPase domain"/>
    <property type="match status" value="1"/>
</dbReference>
<dbReference type="PANTHER" id="PTHR32329:SF2">
    <property type="entry name" value="BIFUNCTIONAL PROTEIN [INCLUDES 2-HYDROXYACYL-COA DEHYDRATASE (N-TER) AND ITS ACTIVATOR DOMAIN (C_TERM)"/>
    <property type="match status" value="1"/>
</dbReference>
<dbReference type="Pfam" id="PF01869">
    <property type="entry name" value="BcrAD_BadFG"/>
    <property type="match status" value="1"/>
</dbReference>
<dbReference type="PANTHER" id="PTHR32329">
    <property type="entry name" value="BIFUNCTIONAL PROTEIN [INCLUDES 2-HYDROXYACYL-COA DEHYDRATASE (N-TER) AND ITS ACTIVATOR DOMAIN (C_TERM)-RELATED"/>
    <property type="match status" value="1"/>
</dbReference>
<feature type="domain" description="ATPase BadF/BadG/BcrA/BcrD type" evidence="5">
    <location>
        <begin position="3"/>
        <end position="251"/>
    </location>
</feature>
<dbReference type="Proteomes" id="UP000769766">
    <property type="component" value="Unassembled WGS sequence"/>
</dbReference>
<name>A0A932FZL4_UNCTE</name>
<keyword evidence="4" id="KW-0411">Iron-sulfur</keyword>
<gene>
    <name evidence="6" type="ORF">HYY20_12135</name>
</gene>
<proteinExistence type="predicted"/>
<evidence type="ECO:0000259" key="5">
    <source>
        <dbReference type="Pfam" id="PF01869"/>
    </source>
</evidence>
<keyword evidence="2" id="KW-0479">Metal-binding</keyword>
<organism evidence="6 7">
    <name type="scientific">Tectimicrobiota bacterium</name>
    <dbReference type="NCBI Taxonomy" id="2528274"/>
    <lineage>
        <taxon>Bacteria</taxon>
        <taxon>Pseudomonadati</taxon>
        <taxon>Nitrospinota/Tectimicrobiota group</taxon>
        <taxon>Candidatus Tectimicrobiota</taxon>
    </lineage>
</organism>
<dbReference type="GO" id="GO:0046872">
    <property type="term" value="F:metal ion binding"/>
    <property type="evidence" value="ECO:0007669"/>
    <property type="project" value="UniProtKB-KW"/>
</dbReference>
<evidence type="ECO:0000313" key="7">
    <source>
        <dbReference type="Proteomes" id="UP000769766"/>
    </source>
</evidence>
<protein>
    <recommendedName>
        <fullName evidence="5">ATPase BadF/BadG/BcrA/BcrD type domain-containing protein</fullName>
    </recommendedName>
</protein>
<comment type="caution">
    <text evidence="6">The sequence shown here is derived from an EMBL/GenBank/DDBJ whole genome shotgun (WGS) entry which is preliminary data.</text>
</comment>
<feature type="non-terminal residue" evidence="6">
    <location>
        <position position="1"/>
    </location>
</feature>
<evidence type="ECO:0000256" key="2">
    <source>
        <dbReference type="ARBA" id="ARBA00022723"/>
    </source>
</evidence>